<keyword evidence="8" id="KW-0143">Chaperone</keyword>
<evidence type="ECO:0000256" key="1">
    <source>
        <dbReference type="ARBA" id="ARBA00004382"/>
    </source>
</evidence>
<dbReference type="Proteomes" id="UP001165667">
    <property type="component" value="Unassembled WGS sequence"/>
</dbReference>
<evidence type="ECO:0000256" key="2">
    <source>
        <dbReference type="ARBA" id="ARBA00018370"/>
    </source>
</evidence>
<dbReference type="Gene3D" id="1.10.4030.10">
    <property type="entry name" value="Porin chaperone SurA, peptide-binding domain"/>
    <property type="match status" value="1"/>
</dbReference>
<evidence type="ECO:0000256" key="11">
    <source>
        <dbReference type="ARBA" id="ARBA00038408"/>
    </source>
</evidence>
<comment type="similarity">
    <text evidence="11">Belongs to the PpiD chaperone family.</text>
</comment>
<evidence type="ECO:0000256" key="3">
    <source>
        <dbReference type="ARBA" id="ARBA00022475"/>
    </source>
</evidence>
<dbReference type="Pfam" id="PF13145">
    <property type="entry name" value="Rotamase_2"/>
    <property type="match status" value="1"/>
</dbReference>
<keyword evidence="5 15" id="KW-0812">Transmembrane</keyword>
<feature type="transmembrane region" description="Helical" evidence="15">
    <location>
        <begin position="12"/>
        <end position="34"/>
    </location>
</feature>
<dbReference type="PANTHER" id="PTHR47529:SF1">
    <property type="entry name" value="PERIPLASMIC CHAPERONE PPID"/>
    <property type="match status" value="1"/>
</dbReference>
<evidence type="ECO:0000256" key="4">
    <source>
        <dbReference type="ARBA" id="ARBA00022519"/>
    </source>
</evidence>
<feature type="domain" description="PpiC" evidence="16">
    <location>
        <begin position="271"/>
        <end position="358"/>
    </location>
</feature>
<dbReference type="EMBL" id="JAMOIM010000021">
    <property type="protein sequence ID" value="MCW6511096.1"/>
    <property type="molecule type" value="Genomic_DNA"/>
</dbReference>
<organism evidence="17 18">
    <name type="scientific">Lichenifustis flavocetrariae</name>
    <dbReference type="NCBI Taxonomy" id="2949735"/>
    <lineage>
        <taxon>Bacteria</taxon>
        <taxon>Pseudomonadati</taxon>
        <taxon>Pseudomonadota</taxon>
        <taxon>Alphaproteobacteria</taxon>
        <taxon>Hyphomicrobiales</taxon>
        <taxon>Lichenihabitantaceae</taxon>
        <taxon>Lichenifustis</taxon>
    </lineage>
</organism>
<evidence type="ECO:0000259" key="16">
    <source>
        <dbReference type="PROSITE" id="PS50198"/>
    </source>
</evidence>
<dbReference type="GO" id="GO:0005886">
    <property type="term" value="C:plasma membrane"/>
    <property type="evidence" value="ECO:0007669"/>
    <property type="project" value="UniProtKB-SubCell"/>
</dbReference>
<dbReference type="InterPro" id="IPR027304">
    <property type="entry name" value="Trigger_fact/SurA_dom_sf"/>
</dbReference>
<accession>A0AA41Z175</accession>
<proteinExistence type="inferred from homology"/>
<dbReference type="PROSITE" id="PS50198">
    <property type="entry name" value="PPIC_PPIASE_2"/>
    <property type="match status" value="1"/>
</dbReference>
<dbReference type="PANTHER" id="PTHR47529">
    <property type="entry name" value="PEPTIDYL-PROLYL CIS-TRANS ISOMERASE D"/>
    <property type="match status" value="1"/>
</dbReference>
<evidence type="ECO:0000256" key="13">
    <source>
        <dbReference type="ARBA" id="ARBA00042775"/>
    </source>
</evidence>
<evidence type="ECO:0000313" key="17">
    <source>
        <dbReference type="EMBL" id="MCW6511096.1"/>
    </source>
</evidence>
<evidence type="ECO:0000256" key="15">
    <source>
        <dbReference type="SAM" id="Phobius"/>
    </source>
</evidence>
<dbReference type="SUPFAM" id="SSF109998">
    <property type="entry name" value="Triger factor/SurA peptide-binding domain-like"/>
    <property type="match status" value="1"/>
</dbReference>
<comment type="caution">
    <text evidence="17">The sequence shown here is derived from an EMBL/GenBank/DDBJ whole genome shotgun (WGS) entry which is preliminary data.</text>
</comment>
<evidence type="ECO:0000256" key="7">
    <source>
        <dbReference type="ARBA" id="ARBA00023136"/>
    </source>
</evidence>
<name>A0AA41Z175_9HYPH</name>
<dbReference type="SUPFAM" id="SSF54534">
    <property type="entry name" value="FKBP-like"/>
    <property type="match status" value="1"/>
</dbReference>
<dbReference type="GO" id="GO:0003755">
    <property type="term" value="F:peptidyl-prolyl cis-trans isomerase activity"/>
    <property type="evidence" value="ECO:0007669"/>
    <property type="project" value="UniProtKB-KW"/>
</dbReference>
<dbReference type="InterPro" id="IPR000297">
    <property type="entry name" value="PPIase_PpiC"/>
</dbReference>
<dbReference type="RefSeq" id="WP_282587473.1">
    <property type="nucleotide sequence ID" value="NZ_JAMOIM010000021.1"/>
</dbReference>
<keyword evidence="6 15" id="KW-1133">Transmembrane helix</keyword>
<keyword evidence="14" id="KW-0413">Isomerase</keyword>
<dbReference type="Gene3D" id="3.10.50.40">
    <property type="match status" value="1"/>
</dbReference>
<evidence type="ECO:0000256" key="8">
    <source>
        <dbReference type="ARBA" id="ARBA00023186"/>
    </source>
</evidence>
<sequence length="636" mass="68222">MLESMRSVQNSLIGKIGMALIFLLIIVGLSFFGFADLFRTSSATWVARVGNRDISVETYRRGYQIAMQQLEQRLRKPVTSAQARQYGLDQQVLSRLVTDTILDVEADKLGLAISEAQIGKAVVDDPTFAGPGGKFDRDRFNTLLRNNGLTEQSFLRDQRQTYLRQELVDGVAGALSVPKAALDALHRLQAETRSIDMIVLPPTLVGDVPAPDAAALQTYYDAHKSEFSAPEFRKLVILATSPATVAKPEAVSEAEMRRLYEADEGGRFGQPERRTLKQIVFPNEADAQAASAQIKAGKSFADAAAERNVSGKELDLGAVTKGSLFDKAVADAAFALPADGTSDPIKGTFGTVLIHVTAIEAGTKKTFEEVAPAIRQEIANSAARTRDALRDLHDKIEDQRASGKTLAEAAKAVGLEVRTVDAVDATGHDPAGALVDIPDRDDVLRAAFASDVGVDTDVVQSRAGDQIWFEVAGIDPAHQRKFDEVKAQVEQALRKDEIAKRLVAKADEWVKALNGGQTMEQVAASANNAEIKHASDLKRAGADDVPGPVAVKAFDTAVGSAGSADGSDGSRILFKVLDSVVPTMDPDAPETEQLQGQYRNLFADDILAAYLSRLEGTMTIKINPTVLNSAIGGDNG</sequence>
<reference evidence="17" key="1">
    <citation type="submission" date="2022-05" db="EMBL/GenBank/DDBJ databases">
        <authorList>
            <person name="Pankratov T."/>
        </authorList>
    </citation>
    <scope>NUCLEOTIDE SEQUENCE</scope>
    <source>
        <strain evidence="17">BP6-180914</strain>
    </source>
</reference>
<protein>
    <recommendedName>
        <fullName evidence="2">Parvulin-like PPIase</fullName>
    </recommendedName>
    <alternativeName>
        <fullName evidence="9">Peptidyl-prolyl cis-trans isomerase plp</fullName>
    </alternativeName>
    <alternativeName>
        <fullName evidence="12">Periplasmic chaperone PpiD</fullName>
    </alternativeName>
    <alternativeName>
        <fullName evidence="13">Periplasmic folding chaperone</fullName>
    </alternativeName>
    <alternativeName>
        <fullName evidence="10">Rotamase plp</fullName>
    </alternativeName>
</protein>
<keyword evidence="18" id="KW-1185">Reference proteome</keyword>
<keyword evidence="7 15" id="KW-0472">Membrane</keyword>
<evidence type="ECO:0000256" key="5">
    <source>
        <dbReference type="ARBA" id="ARBA00022692"/>
    </source>
</evidence>
<dbReference type="InterPro" id="IPR046357">
    <property type="entry name" value="PPIase_dom_sf"/>
</dbReference>
<dbReference type="InterPro" id="IPR052029">
    <property type="entry name" value="PpiD_chaperone"/>
</dbReference>
<dbReference type="AlphaFoldDB" id="A0AA41Z175"/>
<evidence type="ECO:0000313" key="18">
    <source>
        <dbReference type="Proteomes" id="UP001165667"/>
    </source>
</evidence>
<keyword evidence="14" id="KW-0697">Rotamase</keyword>
<evidence type="ECO:0000256" key="6">
    <source>
        <dbReference type="ARBA" id="ARBA00022989"/>
    </source>
</evidence>
<evidence type="ECO:0000256" key="10">
    <source>
        <dbReference type="ARBA" id="ARBA00031484"/>
    </source>
</evidence>
<evidence type="ECO:0000256" key="14">
    <source>
        <dbReference type="PROSITE-ProRule" id="PRU00278"/>
    </source>
</evidence>
<comment type="subcellular location">
    <subcellularLocation>
        <location evidence="1">Cell inner membrane</location>
        <topology evidence="1">Single-pass type II membrane protein</topology>
        <orientation evidence="1">Periplasmic side</orientation>
    </subcellularLocation>
</comment>
<keyword evidence="3" id="KW-1003">Cell membrane</keyword>
<gene>
    <name evidence="17" type="ORF">M8523_24105</name>
</gene>
<keyword evidence="4" id="KW-0997">Cell inner membrane</keyword>
<dbReference type="Pfam" id="PF13624">
    <property type="entry name" value="SurA_N_3"/>
    <property type="match status" value="1"/>
</dbReference>
<evidence type="ECO:0000256" key="9">
    <source>
        <dbReference type="ARBA" id="ARBA00030642"/>
    </source>
</evidence>
<evidence type="ECO:0000256" key="12">
    <source>
        <dbReference type="ARBA" id="ARBA00040743"/>
    </source>
</evidence>